<proteinExistence type="predicted"/>
<evidence type="ECO:0000313" key="4">
    <source>
        <dbReference type="Proteomes" id="UP000678545"/>
    </source>
</evidence>
<name>A0A941IGF1_9BURK</name>
<dbReference type="Pfam" id="PF05036">
    <property type="entry name" value="SPOR"/>
    <property type="match status" value="1"/>
</dbReference>
<dbReference type="InterPro" id="IPR052521">
    <property type="entry name" value="Cell_div_SPOR-domain"/>
</dbReference>
<dbReference type="Gene3D" id="3.30.70.1070">
    <property type="entry name" value="Sporulation related repeat"/>
    <property type="match status" value="1"/>
</dbReference>
<keyword evidence="4" id="KW-1185">Reference proteome</keyword>
<keyword evidence="1" id="KW-0472">Membrane</keyword>
<feature type="transmembrane region" description="Helical" evidence="1">
    <location>
        <begin position="6"/>
        <end position="29"/>
    </location>
</feature>
<dbReference type="GO" id="GO:0042834">
    <property type="term" value="F:peptidoglycan binding"/>
    <property type="evidence" value="ECO:0007669"/>
    <property type="project" value="InterPro"/>
</dbReference>
<organism evidence="3 4">
    <name type="scientific">Undibacterium fentianense</name>
    <dbReference type="NCBI Taxonomy" id="2828728"/>
    <lineage>
        <taxon>Bacteria</taxon>
        <taxon>Pseudomonadati</taxon>
        <taxon>Pseudomonadota</taxon>
        <taxon>Betaproteobacteria</taxon>
        <taxon>Burkholderiales</taxon>
        <taxon>Oxalobacteraceae</taxon>
        <taxon>Undibacterium</taxon>
    </lineage>
</organism>
<dbReference type="SUPFAM" id="SSF110997">
    <property type="entry name" value="Sporulation related repeat"/>
    <property type="match status" value="1"/>
</dbReference>
<dbReference type="PANTHER" id="PTHR38687">
    <property type="entry name" value="CELL DIVISION PROTEIN DEDD-RELATED"/>
    <property type="match status" value="1"/>
</dbReference>
<dbReference type="GO" id="GO:0030428">
    <property type="term" value="C:cell septum"/>
    <property type="evidence" value="ECO:0007669"/>
    <property type="project" value="TreeGrafter"/>
</dbReference>
<dbReference type="InterPro" id="IPR036680">
    <property type="entry name" value="SPOR-like_sf"/>
</dbReference>
<sequence length="200" mass="20702">MTQSGSTLTGVIIGLVIGLSIAVIVALVINKTSTPFTNKGGKSDKADLPVAQMQDPNKPLYGNKDAVNQAAKEIAGSKAAENTKPVDALTSVVNAANSVAPGAPTTNVAPASTASKPEVSDEKYIYFLQIGAYKEIADAESARAKLAMVGVEANVTEKAGDNGVLHRVRVGPFDSFDGMNKMRAKLSENGVETAVVRSAK</sequence>
<dbReference type="GO" id="GO:0032506">
    <property type="term" value="P:cytokinetic process"/>
    <property type="evidence" value="ECO:0007669"/>
    <property type="project" value="TreeGrafter"/>
</dbReference>
<protein>
    <submittedName>
        <fullName evidence="3">SPOR domain-containing protein</fullName>
    </submittedName>
</protein>
<evidence type="ECO:0000259" key="2">
    <source>
        <dbReference type="PROSITE" id="PS51724"/>
    </source>
</evidence>
<evidence type="ECO:0000256" key="1">
    <source>
        <dbReference type="SAM" id="Phobius"/>
    </source>
</evidence>
<evidence type="ECO:0000313" key="3">
    <source>
        <dbReference type="EMBL" id="MBR7801766.1"/>
    </source>
</evidence>
<dbReference type="PROSITE" id="PS51724">
    <property type="entry name" value="SPOR"/>
    <property type="match status" value="1"/>
</dbReference>
<comment type="caution">
    <text evidence="3">The sequence shown here is derived from an EMBL/GenBank/DDBJ whole genome shotgun (WGS) entry which is preliminary data.</text>
</comment>
<dbReference type="AlphaFoldDB" id="A0A941IGF1"/>
<dbReference type="EMBL" id="JAGSPJ010000008">
    <property type="protein sequence ID" value="MBR7801766.1"/>
    <property type="molecule type" value="Genomic_DNA"/>
</dbReference>
<feature type="domain" description="SPOR" evidence="2">
    <location>
        <begin position="120"/>
        <end position="199"/>
    </location>
</feature>
<dbReference type="Proteomes" id="UP000678545">
    <property type="component" value="Unassembled WGS sequence"/>
</dbReference>
<dbReference type="InterPro" id="IPR007730">
    <property type="entry name" value="SPOR-like_dom"/>
</dbReference>
<gene>
    <name evidence="3" type="ORF">KDM90_17260</name>
</gene>
<dbReference type="PANTHER" id="PTHR38687:SF1">
    <property type="entry name" value="CELL DIVISION PROTEIN DEDD"/>
    <property type="match status" value="1"/>
</dbReference>
<reference evidence="3" key="1">
    <citation type="submission" date="2021-04" db="EMBL/GenBank/DDBJ databases">
        <title>novel species isolated from subtropical streams in China.</title>
        <authorList>
            <person name="Lu H."/>
        </authorList>
    </citation>
    <scope>NUCLEOTIDE SEQUENCE</scope>
    <source>
        <strain evidence="3">FT137W</strain>
    </source>
</reference>
<keyword evidence="1" id="KW-0812">Transmembrane</keyword>
<keyword evidence="1" id="KW-1133">Transmembrane helix</keyword>
<accession>A0A941IGF1</accession>
<dbReference type="GO" id="GO:0032153">
    <property type="term" value="C:cell division site"/>
    <property type="evidence" value="ECO:0007669"/>
    <property type="project" value="TreeGrafter"/>
</dbReference>